<protein>
    <submittedName>
        <fullName evidence="3">ChaN family lipoprotein</fullName>
    </submittedName>
</protein>
<feature type="domain" description="Haem-binding uptake Tiki superfamily ChaN" evidence="2">
    <location>
        <begin position="48"/>
        <end position="244"/>
    </location>
</feature>
<dbReference type="CDD" id="cd14727">
    <property type="entry name" value="ChanN-like"/>
    <property type="match status" value="1"/>
</dbReference>
<evidence type="ECO:0000256" key="1">
    <source>
        <dbReference type="SAM" id="SignalP"/>
    </source>
</evidence>
<evidence type="ECO:0000259" key="2">
    <source>
        <dbReference type="Pfam" id="PF04187"/>
    </source>
</evidence>
<dbReference type="Proteomes" id="UP001240697">
    <property type="component" value="Chromosome"/>
</dbReference>
<evidence type="ECO:0000313" key="4">
    <source>
        <dbReference type="Proteomes" id="UP001240697"/>
    </source>
</evidence>
<proteinExistence type="predicted"/>
<dbReference type="Gene3D" id="1.10.8.760">
    <property type="entry name" value="Haem-binding uptake, Tiki superfamily, ChaN, domain 2"/>
    <property type="match status" value="1"/>
</dbReference>
<accession>A0ABY8SPN9</accession>
<dbReference type="Gene3D" id="3.40.50.11550">
    <property type="match status" value="1"/>
</dbReference>
<gene>
    <name evidence="3" type="ORF">QMY55_21585</name>
</gene>
<organism evidence="3 4">
    <name type="scientific">Comamonas resistens</name>
    <dbReference type="NCBI Taxonomy" id="3046670"/>
    <lineage>
        <taxon>Bacteria</taxon>
        <taxon>Pseudomonadati</taxon>
        <taxon>Pseudomonadota</taxon>
        <taxon>Betaproteobacteria</taxon>
        <taxon>Burkholderiales</taxon>
        <taxon>Comamonadaceae</taxon>
        <taxon>Comamonas</taxon>
    </lineage>
</organism>
<name>A0ABY8SPN9_9BURK</name>
<sequence>MCILVCASPTHSSRPALSFLATAAALLLGGCAHQASTLTSSADWQQTLAQWTDAQVIALGEQHDQIAHHQWEAQTVQWLAAGQRLGALVIEMAPAGGSTAGLATTSTEEQVQQALQWQSGAAGGGWPWQDYGPMVMNAVRAGVPVLGGNLPRAQMKQTMGQSRYDSHLPASGWQLQLDAIKDGHCGLLPESQFAPMARIQLARDESMAKVAATAVQQWSRPGQSVLLVAGRSHVRSDIGVPTWLPKDLRQKVAIAQSDKAPKAINMKADKLLTLAGNASQDQCAQLREQWKSRPAPQTPAN</sequence>
<dbReference type="Pfam" id="PF04187">
    <property type="entry name" value="Cofac_haem_bdg"/>
    <property type="match status" value="1"/>
</dbReference>
<dbReference type="RefSeq" id="WP_283486155.1">
    <property type="nucleotide sequence ID" value="NZ_CP125947.1"/>
</dbReference>
<keyword evidence="4" id="KW-1185">Reference proteome</keyword>
<feature type="chain" id="PRO_5046801790" evidence="1">
    <location>
        <begin position="35"/>
        <end position="301"/>
    </location>
</feature>
<feature type="signal peptide" evidence="1">
    <location>
        <begin position="1"/>
        <end position="34"/>
    </location>
</feature>
<evidence type="ECO:0000313" key="3">
    <source>
        <dbReference type="EMBL" id="WHS65047.1"/>
    </source>
</evidence>
<keyword evidence="3" id="KW-0449">Lipoprotein</keyword>
<dbReference type="SUPFAM" id="SSF159501">
    <property type="entry name" value="EreA/ChaN-like"/>
    <property type="match status" value="1"/>
</dbReference>
<keyword evidence="1" id="KW-0732">Signal</keyword>
<dbReference type="EMBL" id="CP125947">
    <property type="protein sequence ID" value="WHS65047.1"/>
    <property type="molecule type" value="Genomic_DNA"/>
</dbReference>
<reference evidence="3 4" key="1">
    <citation type="submission" date="2023-05" db="EMBL/GenBank/DDBJ databases">
        <authorList>
            <person name="Yin Y."/>
            <person name="Lu Z."/>
        </authorList>
    </citation>
    <scope>NUCLEOTIDE SEQUENCE [LARGE SCALE GENOMIC DNA]</scope>
    <source>
        <strain evidence="3 4">ZM22</strain>
    </source>
</reference>
<dbReference type="InterPro" id="IPR007314">
    <property type="entry name" value="Cofac_haem-bd_dom"/>
</dbReference>